<evidence type="ECO:0000313" key="1">
    <source>
        <dbReference type="EMBL" id="GAJ22370.1"/>
    </source>
</evidence>
<dbReference type="EMBL" id="BARW01035716">
    <property type="protein sequence ID" value="GAJ22370.1"/>
    <property type="molecule type" value="Genomic_DNA"/>
</dbReference>
<proteinExistence type="predicted"/>
<gene>
    <name evidence="1" type="ORF">S12H4_55644</name>
</gene>
<accession>X1W1Q6</accession>
<feature type="non-terminal residue" evidence="1">
    <location>
        <position position="1"/>
    </location>
</feature>
<name>X1W1Q6_9ZZZZ</name>
<organism evidence="1">
    <name type="scientific">marine sediment metagenome</name>
    <dbReference type="NCBI Taxonomy" id="412755"/>
    <lineage>
        <taxon>unclassified sequences</taxon>
        <taxon>metagenomes</taxon>
        <taxon>ecological metagenomes</taxon>
    </lineage>
</organism>
<feature type="non-terminal residue" evidence="1">
    <location>
        <position position="220"/>
    </location>
</feature>
<reference evidence="1" key="1">
    <citation type="journal article" date="2014" name="Front. Microbiol.">
        <title>High frequency of phylogenetically diverse reductive dehalogenase-homologous genes in deep subseafloor sedimentary metagenomes.</title>
        <authorList>
            <person name="Kawai M."/>
            <person name="Futagami T."/>
            <person name="Toyoda A."/>
            <person name="Takaki Y."/>
            <person name="Nishi S."/>
            <person name="Hori S."/>
            <person name="Arai W."/>
            <person name="Tsubouchi T."/>
            <person name="Morono Y."/>
            <person name="Uchiyama I."/>
            <person name="Ito T."/>
            <person name="Fujiyama A."/>
            <person name="Inagaki F."/>
            <person name="Takami H."/>
        </authorList>
    </citation>
    <scope>NUCLEOTIDE SEQUENCE</scope>
    <source>
        <strain evidence="1">Expedition CK06-06</strain>
    </source>
</reference>
<comment type="caution">
    <text evidence="1">The sequence shown here is derived from an EMBL/GenBank/DDBJ whole genome shotgun (WGS) entry which is preliminary data.</text>
</comment>
<dbReference type="AlphaFoldDB" id="X1W1Q6"/>
<sequence length="220" mass="25170">WVMYYRGVLSETELTALLKDIGWSESMTAKFKAVTEALVSGGEALELYRRGEYSPDDLLVALRKQGYSVQSISDITKLAARIPGPSDLVTFALREVWRSDLRPELLSPNAPGEYYDWMAKQGYSRHHAENYWASHWMLPSVRQGFEMFWRIPGFSEGDLRSLLTRLDILPRYHDDLLAIAYAPWTRVDIRRMHKLGVIPDRAGLEEAYGDIGYHGKQLSG</sequence>
<protein>
    <submittedName>
        <fullName evidence="1">Uncharacterized protein</fullName>
    </submittedName>
</protein>